<keyword evidence="1" id="KW-0812">Transmembrane</keyword>
<name>A0A9X7V7S9_9GAMM</name>
<dbReference type="Proteomes" id="UP000595933">
    <property type="component" value="Chromosome"/>
</dbReference>
<proteinExistence type="predicted"/>
<feature type="transmembrane region" description="Helical" evidence="1">
    <location>
        <begin position="107"/>
        <end position="125"/>
    </location>
</feature>
<dbReference type="AlphaFoldDB" id="A0A9X7V7S9"/>
<feature type="transmembrane region" description="Helical" evidence="1">
    <location>
        <begin position="83"/>
        <end position="101"/>
    </location>
</feature>
<evidence type="ECO:0000256" key="1">
    <source>
        <dbReference type="SAM" id="Phobius"/>
    </source>
</evidence>
<organism evidence="2 3">
    <name type="scientific">Stutzerimonas balearica</name>
    <dbReference type="NCBI Taxonomy" id="74829"/>
    <lineage>
        <taxon>Bacteria</taxon>
        <taxon>Pseudomonadati</taxon>
        <taxon>Pseudomonadota</taxon>
        <taxon>Gammaproteobacteria</taxon>
        <taxon>Pseudomonadales</taxon>
        <taxon>Pseudomonadaceae</taxon>
        <taxon>Stutzerimonas</taxon>
    </lineage>
</organism>
<keyword evidence="1" id="KW-1133">Transmembrane helix</keyword>
<feature type="transmembrane region" description="Helical" evidence="1">
    <location>
        <begin position="12"/>
        <end position="31"/>
    </location>
</feature>
<feature type="transmembrane region" description="Helical" evidence="1">
    <location>
        <begin position="51"/>
        <end position="71"/>
    </location>
</feature>
<sequence>MRAAAMSWRLAQTFWVGGLWMLHFVLLPALARMGWAPLLVDDVADVLRPLLVGFAAFCVALQAMVLVQLNGLRRFVRDLRGQLLLLAWCAAALFFTVRHFLPQASAFWVTFGYLAMAVIGVLLVLQPAPRAGE</sequence>
<accession>A0A9X7V7S9</accession>
<dbReference type="EMBL" id="CP067013">
    <property type="protein sequence ID" value="QQN52833.1"/>
    <property type="molecule type" value="Genomic_DNA"/>
</dbReference>
<keyword evidence="1" id="KW-0472">Membrane</keyword>
<gene>
    <name evidence="2" type="ORF">I6H70_07995</name>
</gene>
<protein>
    <submittedName>
        <fullName evidence="2">DUF4149 domain-containing protein</fullName>
    </submittedName>
</protein>
<evidence type="ECO:0000313" key="3">
    <source>
        <dbReference type="Proteomes" id="UP000595933"/>
    </source>
</evidence>
<evidence type="ECO:0000313" key="2">
    <source>
        <dbReference type="EMBL" id="QQN52833.1"/>
    </source>
</evidence>
<reference evidence="2 3" key="1">
    <citation type="submission" date="2020-12" db="EMBL/GenBank/DDBJ databases">
        <title>FDA dAtabase for Regulatory Grade micrObial Sequences (FDA-ARGOS): Supporting development and validation of Infectious Disease Dx tests.</title>
        <authorList>
            <person name="Sproer C."/>
            <person name="Gronow S."/>
            <person name="Severitt S."/>
            <person name="Schroder I."/>
            <person name="Tallon L."/>
            <person name="Sadzewicz L."/>
            <person name="Zhao X."/>
            <person name="Boylan J."/>
            <person name="Ott S."/>
            <person name="Bowen H."/>
            <person name="Vavikolanu K."/>
            <person name="Mehta A."/>
            <person name="Aluvathingal J."/>
            <person name="Nadendla S."/>
            <person name="Lowell S."/>
            <person name="Myers T."/>
            <person name="Yan Y."/>
            <person name="Sichtig H."/>
        </authorList>
    </citation>
    <scope>NUCLEOTIDE SEQUENCE [LARGE SCALE GENOMIC DNA]</scope>
    <source>
        <strain evidence="2 3">FDAARGOS_1013</strain>
    </source>
</reference>
<dbReference type="RefSeq" id="WP_041111235.1">
    <property type="nucleotide sequence ID" value="NZ_CP067013.1"/>
</dbReference>